<reference evidence="1" key="2">
    <citation type="journal article" date="2022" name="New Phytol.">
        <title>Evolutionary transition to the ectomycorrhizal habit in the genomes of a hyperdiverse lineage of mushroom-forming fungi.</title>
        <authorList>
            <person name="Looney B."/>
            <person name="Miyauchi S."/>
            <person name="Morin E."/>
            <person name="Drula E."/>
            <person name="Courty P.E."/>
            <person name="Kohler A."/>
            <person name="Kuo A."/>
            <person name="LaButti K."/>
            <person name="Pangilinan J."/>
            <person name="Lipzen A."/>
            <person name="Riley R."/>
            <person name="Andreopoulos W."/>
            <person name="He G."/>
            <person name="Johnson J."/>
            <person name="Nolan M."/>
            <person name="Tritt A."/>
            <person name="Barry K.W."/>
            <person name="Grigoriev I.V."/>
            <person name="Nagy L.G."/>
            <person name="Hibbett D."/>
            <person name="Henrissat B."/>
            <person name="Matheny P.B."/>
            <person name="Labbe J."/>
            <person name="Martin F.M."/>
        </authorList>
    </citation>
    <scope>NUCLEOTIDE SEQUENCE</scope>
    <source>
        <strain evidence="1">FP105234-sp</strain>
    </source>
</reference>
<comment type="caution">
    <text evidence="1">The sequence shown here is derived from an EMBL/GenBank/DDBJ whole genome shotgun (WGS) entry which is preliminary data.</text>
</comment>
<evidence type="ECO:0000313" key="2">
    <source>
        <dbReference type="Proteomes" id="UP000814033"/>
    </source>
</evidence>
<reference evidence="1" key="1">
    <citation type="submission" date="2021-02" db="EMBL/GenBank/DDBJ databases">
        <authorList>
            <consortium name="DOE Joint Genome Institute"/>
            <person name="Ahrendt S."/>
            <person name="Looney B.P."/>
            <person name="Miyauchi S."/>
            <person name="Morin E."/>
            <person name="Drula E."/>
            <person name="Courty P.E."/>
            <person name="Chicoki N."/>
            <person name="Fauchery L."/>
            <person name="Kohler A."/>
            <person name="Kuo A."/>
            <person name="Labutti K."/>
            <person name="Pangilinan J."/>
            <person name="Lipzen A."/>
            <person name="Riley R."/>
            <person name="Andreopoulos W."/>
            <person name="He G."/>
            <person name="Johnson J."/>
            <person name="Barry K.W."/>
            <person name="Grigoriev I.V."/>
            <person name="Nagy L."/>
            <person name="Hibbett D."/>
            <person name="Henrissat B."/>
            <person name="Matheny P.B."/>
            <person name="Labbe J."/>
            <person name="Martin F."/>
        </authorList>
    </citation>
    <scope>NUCLEOTIDE SEQUENCE</scope>
    <source>
        <strain evidence="1">FP105234-sp</strain>
    </source>
</reference>
<sequence>MSPASSAPTAPPKPKDAGAPFNSADADIILRTCDGVDYRAHKVILRLASSVFADMFSLPQPADDGVPIVPVTENARALELVLRWCYPVVSPDVQSLEDIRAFLEVSRKYVIGTMDRHIEQALAALVQQDPWGAFDVASTYGLRGVAAQAAVASLKRPLVDFSAPDDSFPTTPVAESDLIRHYETCRRGVPAAHLPQFDELVAATVARYAQSVFDAYSRGEVPCTVKTLPNAQISTPGTAWPSAQCYAAAATQLIMYQVRCSRAVRDMMARRSWLFQPSTKPFLDHSDRMQDFISPFPQCKHCWVSQPLGTYRIFTYYAPNTVWEYLKKVEDALVVRPFQDTLEGVKLMPVPCQHCRKTRDWHKFFDMVDEIVARELKVIIGKVPLPLCE</sequence>
<gene>
    <name evidence="1" type="ORF">FA95DRAFT_66096</name>
</gene>
<dbReference type="EMBL" id="MU275847">
    <property type="protein sequence ID" value="KAI0052203.1"/>
    <property type="molecule type" value="Genomic_DNA"/>
</dbReference>
<organism evidence="1 2">
    <name type="scientific">Auriscalpium vulgare</name>
    <dbReference type="NCBI Taxonomy" id="40419"/>
    <lineage>
        <taxon>Eukaryota</taxon>
        <taxon>Fungi</taxon>
        <taxon>Dikarya</taxon>
        <taxon>Basidiomycota</taxon>
        <taxon>Agaricomycotina</taxon>
        <taxon>Agaricomycetes</taxon>
        <taxon>Russulales</taxon>
        <taxon>Auriscalpiaceae</taxon>
        <taxon>Auriscalpium</taxon>
    </lineage>
</organism>
<keyword evidence="2" id="KW-1185">Reference proteome</keyword>
<name>A0ACB8S7R7_9AGAM</name>
<accession>A0ACB8S7R7</accession>
<proteinExistence type="predicted"/>
<dbReference type="Proteomes" id="UP000814033">
    <property type="component" value="Unassembled WGS sequence"/>
</dbReference>
<evidence type="ECO:0000313" key="1">
    <source>
        <dbReference type="EMBL" id="KAI0052203.1"/>
    </source>
</evidence>
<protein>
    <submittedName>
        <fullName evidence="1">Uncharacterized protein</fullName>
    </submittedName>
</protein>